<reference evidence="2 3" key="1">
    <citation type="submission" date="2021-04" db="EMBL/GenBank/DDBJ databases">
        <title>The genome sequence of type strain Ideonella paludis KCTC 32238.</title>
        <authorList>
            <person name="Liu Y."/>
        </authorList>
    </citation>
    <scope>NUCLEOTIDE SEQUENCE [LARGE SCALE GENOMIC DNA]</scope>
    <source>
        <strain evidence="2 3">KCTC 32238</strain>
    </source>
</reference>
<keyword evidence="1" id="KW-0812">Transmembrane</keyword>
<feature type="transmembrane region" description="Helical" evidence="1">
    <location>
        <begin position="62"/>
        <end position="87"/>
    </location>
</feature>
<comment type="caution">
    <text evidence="2">The sequence shown here is derived from an EMBL/GenBank/DDBJ whole genome shotgun (WGS) entry which is preliminary data.</text>
</comment>
<evidence type="ECO:0000313" key="3">
    <source>
        <dbReference type="Proteomes" id="UP000672097"/>
    </source>
</evidence>
<evidence type="ECO:0000313" key="2">
    <source>
        <dbReference type="EMBL" id="MBQ0935291.1"/>
    </source>
</evidence>
<accession>A0ABS5DVW2</accession>
<feature type="transmembrane region" description="Helical" evidence="1">
    <location>
        <begin position="129"/>
        <end position="151"/>
    </location>
</feature>
<protein>
    <submittedName>
        <fullName evidence="2">Uncharacterized protein</fullName>
    </submittedName>
</protein>
<gene>
    <name evidence="2" type="ORF">KAK11_08130</name>
</gene>
<feature type="transmembrane region" description="Helical" evidence="1">
    <location>
        <begin position="99"/>
        <end position="117"/>
    </location>
</feature>
<dbReference type="EMBL" id="JAGQDG010000003">
    <property type="protein sequence ID" value="MBQ0935291.1"/>
    <property type="molecule type" value="Genomic_DNA"/>
</dbReference>
<proteinExistence type="predicted"/>
<name>A0ABS5DVW2_9BURK</name>
<dbReference type="Proteomes" id="UP000672097">
    <property type="component" value="Unassembled WGS sequence"/>
</dbReference>
<feature type="transmembrane region" description="Helical" evidence="1">
    <location>
        <begin position="171"/>
        <end position="188"/>
    </location>
</feature>
<dbReference type="RefSeq" id="WP_210808129.1">
    <property type="nucleotide sequence ID" value="NZ_JAGQDG010000003.1"/>
</dbReference>
<keyword evidence="1" id="KW-0472">Membrane</keyword>
<feature type="transmembrane region" description="Helical" evidence="1">
    <location>
        <begin position="33"/>
        <end position="50"/>
    </location>
</feature>
<evidence type="ECO:0000256" key="1">
    <source>
        <dbReference type="SAM" id="Phobius"/>
    </source>
</evidence>
<organism evidence="2 3">
    <name type="scientific">Ideonella paludis</name>
    <dbReference type="NCBI Taxonomy" id="1233411"/>
    <lineage>
        <taxon>Bacteria</taxon>
        <taxon>Pseudomonadati</taxon>
        <taxon>Pseudomonadota</taxon>
        <taxon>Betaproteobacteria</taxon>
        <taxon>Burkholderiales</taxon>
        <taxon>Sphaerotilaceae</taxon>
        <taxon>Ideonella</taxon>
    </lineage>
</organism>
<sequence length="204" mass="22118">MTLDIALAAVALSVALALRPWRATPAEGPPWPWLAWWAVMPLLWGADQIARIPLVQPIAGSCLLVMMAGWPLSVLAMVGVAALTGVVADLGWVESLSRLVWLGLVPATLTVVLGALIRRWLPHHLFVYILGRGFFASLLAMSMAGLLAWLVQGPPAGVQAEDLLLGRWLSAWADAFLTGMMVAIFVAFRPQWLATYSDALYLPR</sequence>
<keyword evidence="3" id="KW-1185">Reference proteome</keyword>
<keyword evidence="1" id="KW-1133">Transmembrane helix</keyword>